<dbReference type="Proteomes" id="UP001602245">
    <property type="component" value="Unassembled WGS sequence"/>
</dbReference>
<keyword evidence="1" id="KW-0732">Signal</keyword>
<accession>A0ABW6WU30</accession>
<protein>
    <submittedName>
        <fullName evidence="2">Tat pathway signal sequence domain protein</fullName>
    </submittedName>
</protein>
<feature type="chain" id="PRO_5045183754" evidence="1">
    <location>
        <begin position="28"/>
        <end position="226"/>
    </location>
</feature>
<comment type="caution">
    <text evidence="2">The sequence shown here is derived from an EMBL/GenBank/DDBJ whole genome shotgun (WGS) entry which is preliminary data.</text>
</comment>
<dbReference type="EMBL" id="JBIAZU010000008">
    <property type="protein sequence ID" value="MFF5296069.1"/>
    <property type="molecule type" value="Genomic_DNA"/>
</dbReference>
<reference evidence="2 3" key="1">
    <citation type="submission" date="2024-10" db="EMBL/GenBank/DDBJ databases">
        <title>The Natural Products Discovery Center: Release of the First 8490 Sequenced Strains for Exploring Actinobacteria Biosynthetic Diversity.</title>
        <authorList>
            <person name="Kalkreuter E."/>
            <person name="Kautsar S.A."/>
            <person name="Yang D."/>
            <person name="Bader C.D."/>
            <person name="Teijaro C.N."/>
            <person name="Fluegel L."/>
            <person name="Davis C.M."/>
            <person name="Simpson J.R."/>
            <person name="Lauterbach L."/>
            <person name="Steele A.D."/>
            <person name="Gui C."/>
            <person name="Meng S."/>
            <person name="Li G."/>
            <person name="Viehrig K."/>
            <person name="Ye F."/>
            <person name="Su P."/>
            <person name="Kiefer A.F."/>
            <person name="Nichols A."/>
            <person name="Cepeda A.J."/>
            <person name="Yan W."/>
            <person name="Fan B."/>
            <person name="Jiang Y."/>
            <person name="Adhikari A."/>
            <person name="Zheng C.-J."/>
            <person name="Schuster L."/>
            <person name="Cowan T.M."/>
            <person name="Smanski M.J."/>
            <person name="Chevrette M.G."/>
            <person name="De Carvalho L.P.S."/>
            <person name="Shen B."/>
        </authorList>
    </citation>
    <scope>NUCLEOTIDE SEQUENCE [LARGE SCALE GENOMIC DNA]</scope>
    <source>
        <strain evidence="2 3">NPDC000087</strain>
    </source>
</reference>
<name>A0ABW6WU30_9ACTN</name>
<keyword evidence="3" id="KW-1185">Reference proteome</keyword>
<sequence>MRASRTAPIAALALALALALVASPARADDPAAVLTTGAAGIDGANVAVGDVLNASVAAGTTANFANAAGGSTGVKCAVSAFTATVVDNPAAPGVATESTTGHTFSSCTANITGVTKVNSVTVDNLPFGTTVDSATGAVTVTGTDTAPIQTTLSLGTILGSITCVYRATNGSISGVASNTDNSISFTDQAFSKSSGSFLCPGSGFFTATYAPVVDTTVEGGPVVFTN</sequence>
<evidence type="ECO:0000313" key="2">
    <source>
        <dbReference type="EMBL" id="MFF5296069.1"/>
    </source>
</evidence>
<evidence type="ECO:0000256" key="1">
    <source>
        <dbReference type="SAM" id="SignalP"/>
    </source>
</evidence>
<organism evidence="2 3">
    <name type="scientific">Paractinoplanes globisporus</name>
    <dbReference type="NCBI Taxonomy" id="113565"/>
    <lineage>
        <taxon>Bacteria</taxon>
        <taxon>Bacillati</taxon>
        <taxon>Actinomycetota</taxon>
        <taxon>Actinomycetes</taxon>
        <taxon>Micromonosporales</taxon>
        <taxon>Micromonosporaceae</taxon>
        <taxon>Paractinoplanes</taxon>
    </lineage>
</organism>
<gene>
    <name evidence="2" type="ORF">ACFY35_42105</name>
</gene>
<feature type="signal peptide" evidence="1">
    <location>
        <begin position="1"/>
        <end position="27"/>
    </location>
</feature>
<proteinExistence type="predicted"/>
<evidence type="ECO:0000313" key="3">
    <source>
        <dbReference type="Proteomes" id="UP001602245"/>
    </source>
</evidence>
<dbReference type="RefSeq" id="WP_020516272.1">
    <property type="nucleotide sequence ID" value="NZ_JBIAZU010000008.1"/>
</dbReference>